<dbReference type="SUPFAM" id="SSF140383">
    <property type="entry name" value="BSD domain-like"/>
    <property type="match status" value="1"/>
</dbReference>
<evidence type="ECO:0000313" key="4">
    <source>
        <dbReference type="Proteomes" id="UP001472677"/>
    </source>
</evidence>
<accession>A0ABR2EWW9</accession>
<evidence type="ECO:0000256" key="1">
    <source>
        <dbReference type="SAM" id="MobiDB-lite"/>
    </source>
</evidence>
<dbReference type="InterPro" id="IPR035925">
    <property type="entry name" value="BSD_dom_sf"/>
</dbReference>
<reference evidence="3 4" key="1">
    <citation type="journal article" date="2024" name="G3 (Bethesda)">
        <title>Genome assembly of Hibiscus sabdariffa L. provides insights into metabolisms of medicinal natural products.</title>
        <authorList>
            <person name="Kim T."/>
        </authorList>
    </citation>
    <scope>NUCLEOTIDE SEQUENCE [LARGE SCALE GENOMIC DNA]</scope>
    <source>
        <strain evidence="3">TK-2024</strain>
        <tissue evidence="3">Old leaves</tissue>
    </source>
</reference>
<dbReference type="InterPro" id="IPR005607">
    <property type="entry name" value="BSD_dom"/>
</dbReference>
<feature type="region of interest" description="Disordered" evidence="1">
    <location>
        <begin position="213"/>
        <end position="303"/>
    </location>
</feature>
<dbReference type="Gene3D" id="1.10.3970.10">
    <property type="entry name" value="BSD domain"/>
    <property type="match status" value="1"/>
</dbReference>
<evidence type="ECO:0000313" key="3">
    <source>
        <dbReference type="EMBL" id="KAK8567480.1"/>
    </source>
</evidence>
<feature type="compositionally biased region" description="Polar residues" evidence="1">
    <location>
        <begin position="226"/>
        <end position="237"/>
    </location>
</feature>
<proteinExistence type="predicted"/>
<dbReference type="Pfam" id="PF03909">
    <property type="entry name" value="BSD"/>
    <property type="match status" value="1"/>
</dbReference>
<sequence length="303" mass="33839">MEDFWKRAKSFAEEAARKSQALTTPEKIADIVAETARKSKELALEASKRADEFKTAALQQADQIQFQSLSKSISDVIPPQLSSLSIAASGSNFSDPPPISDSELRKFGVTDELRDFVRGFTSSTFRNFPSPVRDEPEPSDASTAGTNVRKDLSEWQERHATLVLTTVEEIKKLRYEMCPRVMKERKFWRIYFILVSTHVGPFEKQYMEEFEQRAKQEGAKEDESKQTPVLTTEQSESSLKRKTSSASAELDLDTFLLGDFEDSDGGGEDDAEADGDGSFGDDFDKIENSDVEDEKKNAGGTQA</sequence>
<protein>
    <recommendedName>
        <fullName evidence="2">BSD domain-containing protein</fullName>
    </recommendedName>
</protein>
<feature type="domain" description="BSD" evidence="2">
    <location>
        <begin position="154"/>
        <end position="199"/>
    </location>
</feature>
<name>A0ABR2EWW9_9ROSI</name>
<organism evidence="3 4">
    <name type="scientific">Hibiscus sabdariffa</name>
    <name type="common">roselle</name>
    <dbReference type="NCBI Taxonomy" id="183260"/>
    <lineage>
        <taxon>Eukaryota</taxon>
        <taxon>Viridiplantae</taxon>
        <taxon>Streptophyta</taxon>
        <taxon>Embryophyta</taxon>
        <taxon>Tracheophyta</taxon>
        <taxon>Spermatophyta</taxon>
        <taxon>Magnoliopsida</taxon>
        <taxon>eudicotyledons</taxon>
        <taxon>Gunneridae</taxon>
        <taxon>Pentapetalae</taxon>
        <taxon>rosids</taxon>
        <taxon>malvids</taxon>
        <taxon>Malvales</taxon>
        <taxon>Malvaceae</taxon>
        <taxon>Malvoideae</taxon>
        <taxon>Hibiscus</taxon>
    </lineage>
</organism>
<dbReference type="SMART" id="SM00751">
    <property type="entry name" value="BSD"/>
    <property type="match status" value="1"/>
</dbReference>
<feature type="region of interest" description="Disordered" evidence="1">
    <location>
        <begin position="128"/>
        <end position="147"/>
    </location>
</feature>
<dbReference type="Proteomes" id="UP001472677">
    <property type="component" value="Unassembled WGS sequence"/>
</dbReference>
<feature type="compositionally biased region" description="Acidic residues" evidence="1">
    <location>
        <begin position="259"/>
        <end position="281"/>
    </location>
</feature>
<comment type="caution">
    <text evidence="3">The sequence shown here is derived from an EMBL/GenBank/DDBJ whole genome shotgun (WGS) entry which is preliminary data.</text>
</comment>
<feature type="compositionally biased region" description="Basic and acidic residues" evidence="1">
    <location>
        <begin position="282"/>
        <end position="297"/>
    </location>
</feature>
<dbReference type="PROSITE" id="PS50858">
    <property type="entry name" value="BSD"/>
    <property type="match status" value="1"/>
</dbReference>
<dbReference type="EMBL" id="JBBPBM010000009">
    <property type="protein sequence ID" value="KAK8567480.1"/>
    <property type="molecule type" value="Genomic_DNA"/>
</dbReference>
<dbReference type="PANTHER" id="PTHR31923">
    <property type="entry name" value="BSD DOMAIN-CONTAINING PROTEIN"/>
    <property type="match status" value="1"/>
</dbReference>
<gene>
    <name evidence="3" type="ORF">V6N12_006066</name>
</gene>
<keyword evidence="4" id="KW-1185">Reference proteome</keyword>
<feature type="compositionally biased region" description="Basic and acidic residues" evidence="1">
    <location>
        <begin position="213"/>
        <end position="225"/>
    </location>
</feature>
<evidence type="ECO:0000259" key="2">
    <source>
        <dbReference type="PROSITE" id="PS50858"/>
    </source>
</evidence>
<dbReference type="PANTHER" id="PTHR31923:SF36">
    <property type="entry name" value="BSD DOMAIN-CONTAINING PROTEIN"/>
    <property type="match status" value="1"/>
</dbReference>